<evidence type="ECO:0000313" key="2">
    <source>
        <dbReference type="Proteomes" id="UP000805649"/>
    </source>
</evidence>
<evidence type="ECO:0000313" key="1">
    <source>
        <dbReference type="EMBL" id="KAL0930503.1"/>
    </source>
</evidence>
<dbReference type="EMBL" id="VUJX02000011">
    <property type="protein sequence ID" value="KAL0930503.1"/>
    <property type="molecule type" value="Genomic_DNA"/>
</dbReference>
<comment type="caution">
    <text evidence="1">The sequence shown here is derived from an EMBL/GenBank/DDBJ whole genome shotgun (WGS) entry which is preliminary data.</text>
</comment>
<reference evidence="1 2" key="1">
    <citation type="journal article" date="2020" name="Phytopathology">
        <title>Genome Sequence Resources of Colletotrichum truncatum, C. plurivorum, C. musicola, and C. sojae: Four Species Pathogenic to Soybean (Glycine max).</title>
        <authorList>
            <person name="Rogerio F."/>
            <person name="Boufleur T.R."/>
            <person name="Ciampi-Guillardi M."/>
            <person name="Sukno S.A."/>
            <person name="Thon M.R."/>
            <person name="Massola Junior N.S."/>
            <person name="Baroncelli R."/>
        </authorList>
    </citation>
    <scope>NUCLEOTIDE SEQUENCE [LARGE SCALE GENOMIC DNA]</scope>
    <source>
        <strain evidence="1 2">CMES1059</strain>
    </source>
</reference>
<dbReference type="Proteomes" id="UP000805649">
    <property type="component" value="Unassembled WGS sequence"/>
</dbReference>
<protein>
    <submittedName>
        <fullName evidence="1">Isoflavone reductase family protein</fullName>
    </submittedName>
</protein>
<gene>
    <name evidence="1" type="ORF">CTRU02_214578</name>
</gene>
<keyword evidence="2" id="KW-1185">Reference proteome</keyword>
<organism evidence="1 2">
    <name type="scientific">Colletotrichum truncatum</name>
    <name type="common">Anthracnose fungus</name>
    <name type="synonym">Colletotrichum capsici</name>
    <dbReference type="NCBI Taxonomy" id="5467"/>
    <lineage>
        <taxon>Eukaryota</taxon>
        <taxon>Fungi</taxon>
        <taxon>Dikarya</taxon>
        <taxon>Ascomycota</taxon>
        <taxon>Pezizomycotina</taxon>
        <taxon>Sordariomycetes</taxon>
        <taxon>Hypocreomycetidae</taxon>
        <taxon>Glomerellales</taxon>
        <taxon>Glomerellaceae</taxon>
        <taxon>Colletotrichum</taxon>
        <taxon>Colletotrichum truncatum species complex</taxon>
    </lineage>
</organism>
<name>A0ACC3YF60_COLTU</name>
<proteinExistence type="predicted"/>
<sequence length="330" mass="36649">MAKKIHVVIAGASGETGGSIANGLLESPETFVTFQDLTVLARPSSVDKAAYHELRDRGVTVVSANLGTVSADLVAILDGVDVVISCLIVTDMDAMNNLATACKKAGVGRFVPSLFGPVCPPRGVMQLRDLKEDLVDFIKTLYLPYTLIDVGWWYQMLLPSLPSLPSGKIDHSIVFPVKSIVGNGHTQTALIDNRDIGKYVARIIVDPRTLNKSVFVYNEIWTQNQLFDLLEHLSTETLERNYMSAEDLQNKMEDLKKKSAIDGQRHQMGISLLAYDYSLWVRGDNMPENAKYLGYLDGKELYPNFQARSLEQYFKGILEGSIGRIYVGRR</sequence>
<accession>A0ACC3YF60</accession>